<dbReference type="NCBIfam" id="TIGR01509">
    <property type="entry name" value="HAD-SF-IA-v3"/>
    <property type="match status" value="1"/>
</dbReference>
<dbReference type="SUPFAM" id="SSF56784">
    <property type="entry name" value="HAD-like"/>
    <property type="match status" value="1"/>
</dbReference>
<evidence type="ECO:0000313" key="2">
    <source>
        <dbReference type="EMBL" id="NVH58836.1"/>
    </source>
</evidence>
<organism evidence="2 3">
    <name type="scientific">Dorea phocaeensis</name>
    <dbReference type="NCBI Taxonomy" id="2040291"/>
    <lineage>
        <taxon>Bacteria</taxon>
        <taxon>Bacillati</taxon>
        <taxon>Bacillota</taxon>
        <taxon>Clostridia</taxon>
        <taxon>Lachnospirales</taxon>
        <taxon>Lachnospiraceae</taxon>
        <taxon>Dorea</taxon>
    </lineage>
</organism>
<protein>
    <submittedName>
        <fullName evidence="2">HAD family phosphatase</fullName>
    </submittedName>
</protein>
<evidence type="ECO:0000313" key="3">
    <source>
        <dbReference type="Proteomes" id="UP000528555"/>
    </source>
</evidence>
<gene>
    <name evidence="2" type="ORF">G5A66_09305</name>
    <name evidence="1" type="ORF">G5A75_09325</name>
</gene>
<name>A0A850HLB2_9FIRM</name>
<evidence type="ECO:0000313" key="4">
    <source>
        <dbReference type="Proteomes" id="UP000701680"/>
    </source>
</evidence>
<proteinExistence type="predicted"/>
<dbReference type="InterPro" id="IPR006439">
    <property type="entry name" value="HAD-SF_hydro_IA"/>
</dbReference>
<reference evidence="3 4" key="1">
    <citation type="journal article" date="2020" name="Cell Host Microbe">
        <title>Functional and Genomic Variation between Human-Derived Isolates of Lachnospiraceae Reveals Inter- and Intra-Species Diversity.</title>
        <authorList>
            <person name="Sorbara M.T."/>
            <person name="Littmann E.R."/>
            <person name="Fontana E."/>
            <person name="Moody T.U."/>
            <person name="Kohout C.E."/>
            <person name="Gjonbalaj M."/>
            <person name="Eaton V."/>
            <person name="Seok R."/>
            <person name="Leiner I.M."/>
            <person name="Pamer E.G."/>
        </authorList>
    </citation>
    <scope>NUCLEOTIDE SEQUENCE [LARGE SCALE GENOMIC DNA]</scope>
    <source>
        <strain evidence="2 3">MSK.17.11</strain>
        <strain evidence="1 4">MSK.17.38</strain>
    </source>
</reference>
<dbReference type="InterPro" id="IPR036412">
    <property type="entry name" value="HAD-like_sf"/>
</dbReference>
<sequence>MTYKHIVFDFGNVLAKFDPDYLLGQFCDNKEAFPLLSDILFEHWDELDAGTITPEMARAEAISKTPTAYQNLVLRFFEEWYRHLLPLEDTWKFIRELKEQGYGLYILSNAPVDFAEHAADCYEITSLFDGIVFSAPIKMAKPQPEIYHHLFHTYHLSPADCFFLDDKPENIQAAKDAGMDGLVFTGDIDIVKERIGF</sequence>
<dbReference type="PANTHER" id="PTHR43611:SF3">
    <property type="entry name" value="FLAVIN MONONUCLEOTIDE HYDROLASE 1, CHLOROPLATIC"/>
    <property type="match status" value="1"/>
</dbReference>
<accession>A0A850HLB2</accession>
<dbReference type="Pfam" id="PF00702">
    <property type="entry name" value="Hydrolase"/>
    <property type="match status" value="1"/>
</dbReference>
<dbReference type="Proteomes" id="UP000701680">
    <property type="component" value="Unassembled WGS sequence"/>
</dbReference>
<comment type="caution">
    <text evidence="2">The sequence shown here is derived from an EMBL/GenBank/DDBJ whole genome shotgun (WGS) entry which is preliminary data.</text>
</comment>
<dbReference type="Proteomes" id="UP000528555">
    <property type="component" value="Unassembled WGS sequence"/>
</dbReference>
<reference evidence="2" key="2">
    <citation type="submission" date="2020-02" db="EMBL/GenBank/DDBJ databases">
        <authorList>
            <person name="Littmann E."/>
            <person name="Sorbara M."/>
        </authorList>
    </citation>
    <scope>NUCLEOTIDE SEQUENCE</scope>
    <source>
        <strain evidence="2">MSK.17.11</strain>
        <strain evidence="1">MSK.17.38</strain>
    </source>
</reference>
<dbReference type="AlphaFoldDB" id="A0A850HLB2"/>
<dbReference type="InterPro" id="IPR023198">
    <property type="entry name" value="PGP-like_dom2"/>
</dbReference>
<dbReference type="SFLD" id="SFLDS00003">
    <property type="entry name" value="Haloacid_Dehalogenase"/>
    <property type="match status" value="1"/>
</dbReference>
<evidence type="ECO:0000313" key="1">
    <source>
        <dbReference type="EMBL" id="NSK15062.1"/>
    </source>
</evidence>
<dbReference type="InterPro" id="IPR023214">
    <property type="entry name" value="HAD_sf"/>
</dbReference>
<dbReference type="CDD" id="cd02603">
    <property type="entry name" value="HAD_sEH-N_like"/>
    <property type="match status" value="1"/>
</dbReference>
<dbReference type="EMBL" id="JAAIUO010000006">
    <property type="protein sequence ID" value="NSK15062.1"/>
    <property type="molecule type" value="Genomic_DNA"/>
</dbReference>
<dbReference type="EMBL" id="JAAITX010000006">
    <property type="protein sequence ID" value="NVH58836.1"/>
    <property type="molecule type" value="Genomic_DNA"/>
</dbReference>
<keyword evidence="3" id="KW-1185">Reference proteome</keyword>
<dbReference type="Gene3D" id="3.40.50.1000">
    <property type="entry name" value="HAD superfamily/HAD-like"/>
    <property type="match status" value="1"/>
</dbReference>
<dbReference type="Gene3D" id="1.10.150.240">
    <property type="entry name" value="Putative phosphatase, domain 2"/>
    <property type="match status" value="1"/>
</dbReference>
<dbReference type="PANTHER" id="PTHR43611">
    <property type="entry name" value="ALPHA-D-GLUCOSE 1-PHOSPHATE PHOSPHATASE"/>
    <property type="match status" value="1"/>
</dbReference>
<dbReference type="SFLD" id="SFLDG01129">
    <property type="entry name" value="C1.5:_HAD__Beta-PGM__Phosphata"/>
    <property type="match status" value="1"/>
</dbReference>